<proteinExistence type="predicted"/>
<dbReference type="AlphaFoldDB" id="A0A8S4QT10"/>
<dbReference type="PANTHER" id="PTHR11161:SF22">
    <property type="entry name" value="ACYLTRANSFERASE 3 DOMAIN-CONTAINING PROTEIN-RELATED"/>
    <property type="match status" value="1"/>
</dbReference>
<protein>
    <submittedName>
        <fullName evidence="2">Jg5135 protein</fullName>
    </submittedName>
</protein>
<feature type="non-terminal residue" evidence="2">
    <location>
        <position position="150"/>
    </location>
</feature>
<organism evidence="2 3">
    <name type="scientific">Pararge aegeria aegeria</name>
    <dbReference type="NCBI Taxonomy" id="348720"/>
    <lineage>
        <taxon>Eukaryota</taxon>
        <taxon>Metazoa</taxon>
        <taxon>Ecdysozoa</taxon>
        <taxon>Arthropoda</taxon>
        <taxon>Hexapoda</taxon>
        <taxon>Insecta</taxon>
        <taxon>Pterygota</taxon>
        <taxon>Neoptera</taxon>
        <taxon>Endopterygota</taxon>
        <taxon>Lepidoptera</taxon>
        <taxon>Glossata</taxon>
        <taxon>Ditrysia</taxon>
        <taxon>Papilionoidea</taxon>
        <taxon>Nymphalidae</taxon>
        <taxon>Satyrinae</taxon>
        <taxon>Satyrini</taxon>
        <taxon>Parargina</taxon>
        <taxon>Pararge</taxon>
    </lineage>
</organism>
<feature type="transmembrane region" description="Helical" evidence="1">
    <location>
        <begin position="41"/>
        <end position="60"/>
    </location>
</feature>
<dbReference type="Proteomes" id="UP000838756">
    <property type="component" value="Unassembled WGS sequence"/>
</dbReference>
<keyword evidence="1" id="KW-1133">Transmembrane helix</keyword>
<evidence type="ECO:0000256" key="1">
    <source>
        <dbReference type="SAM" id="Phobius"/>
    </source>
</evidence>
<evidence type="ECO:0000313" key="3">
    <source>
        <dbReference type="Proteomes" id="UP000838756"/>
    </source>
</evidence>
<evidence type="ECO:0000313" key="2">
    <source>
        <dbReference type="EMBL" id="CAH2217551.1"/>
    </source>
</evidence>
<accession>A0A8S4QT10</accession>
<dbReference type="OrthoDB" id="10265389at2759"/>
<sequence length="150" mass="16674">GPQWSPQVRAEAAVCRRKWWTHLLYLNNLVYPDEKCLIQTWYLAADMQLYAAALALTLALRGRRVAVPVLGALFLLLTVICLVVAYAWHLVPTYVVHRPESVRLAYSGDASFNVLYQSPLGNATGALAGLLLAHLHHALTRSSLRIADNK</sequence>
<feature type="transmembrane region" description="Helical" evidence="1">
    <location>
        <begin position="67"/>
        <end position="88"/>
    </location>
</feature>
<dbReference type="EMBL" id="CAKXAJ010018259">
    <property type="protein sequence ID" value="CAH2217551.1"/>
    <property type="molecule type" value="Genomic_DNA"/>
</dbReference>
<keyword evidence="1" id="KW-0812">Transmembrane</keyword>
<keyword evidence="3" id="KW-1185">Reference proteome</keyword>
<name>A0A8S4QT10_9NEOP</name>
<reference evidence="2" key="1">
    <citation type="submission" date="2022-03" db="EMBL/GenBank/DDBJ databases">
        <authorList>
            <person name="Lindestad O."/>
        </authorList>
    </citation>
    <scope>NUCLEOTIDE SEQUENCE</scope>
</reference>
<gene>
    <name evidence="2" type="primary">jg5135</name>
    <name evidence="2" type="ORF">PAEG_LOCUS5439</name>
</gene>
<feature type="non-terminal residue" evidence="2">
    <location>
        <position position="1"/>
    </location>
</feature>
<dbReference type="InterPro" id="IPR052728">
    <property type="entry name" value="O2_lipid_transport_reg"/>
</dbReference>
<keyword evidence="1" id="KW-0472">Membrane</keyword>
<feature type="transmembrane region" description="Helical" evidence="1">
    <location>
        <begin position="114"/>
        <end position="135"/>
    </location>
</feature>
<dbReference type="PANTHER" id="PTHR11161">
    <property type="entry name" value="O-ACYLTRANSFERASE"/>
    <property type="match status" value="1"/>
</dbReference>
<comment type="caution">
    <text evidence="2">The sequence shown here is derived from an EMBL/GenBank/DDBJ whole genome shotgun (WGS) entry which is preliminary data.</text>
</comment>